<dbReference type="SUPFAM" id="SSF56112">
    <property type="entry name" value="Protein kinase-like (PK-like)"/>
    <property type="match status" value="1"/>
</dbReference>
<evidence type="ECO:0000256" key="18">
    <source>
        <dbReference type="SAM" id="Phobius"/>
    </source>
</evidence>
<dbReference type="FunFam" id="1.10.510.10:FF:000095">
    <property type="entry name" value="protein STRUBBELIG-RECEPTOR FAMILY 8"/>
    <property type="match status" value="1"/>
</dbReference>
<dbReference type="PANTHER" id="PTHR48007">
    <property type="entry name" value="LEUCINE-RICH REPEAT RECEPTOR-LIKE PROTEIN KINASE PXC1"/>
    <property type="match status" value="1"/>
</dbReference>
<keyword evidence="12 18" id="KW-1133">Transmembrane helix</keyword>
<evidence type="ECO:0000256" key="9">
    <source>
        <dbReference type="ARBA" id="ARBA00022737"/>
    </source>
</evidence>
<dbReference type="Gene3D" id="3.30.200.20">
    <property type="entry name" value="Phosphorylase Kinase, domain 1"/>
    <property type="match status" value="1"/>
</dbReference>
<comment type="subcellular location">
    <subcellularLocation>
        <location evidence="2">Cytoplasm</location>
        <location evidence="2">Cytoskeleton</location>
    </subcellularLocation>
    <subcellularLocation>
        <location evidence="3">Membrane</location>
    </subcellularLocation>
</comment>
<feature type="domain" description="Protein kinase" evidence="20">
    <location>
        <begin position="476"/>
        <end position="750"/>
    </location>
</feature>
<evidence type="ECO:0000256" key="7">
    <source>
        <dbReference type="ARBA" id="ARBA00022701"/>
    </source>
</evidence>
<sequence length="1503" mass="167382">MVRVRWEMRTQLLIGLMLILTVPASVALTDSQDVIAMNSLFVALGYPPLPGWLLVGGDPCGDNWQGVGCVFSNITSLKLNGANLGGQLGDSLALFGSIIEIDFSNNHIGGSIPTSFPLTVRNVSLSNNQFNGSIPGGGLSSSAQLLELSLDNNHLSGEIPDAFQPLTILNRLDLSGNNLSGQLCPSLANLSSLSTLHLQNNNLVGTLDVLQDLPLQDLNIENNLFSGPIPPKLLGIPNFRKDGNPFNTTIIPSPLPPAPSFVAGAPTSSQLPWQQANGPSSPAMLTTARTRNFFTTKTVMWIAIGGIGILVVIVLILCLLVRCFKGRRRSKEEKKHEISAYKIPKVNKNYSESSLQEGGQMEKVPKEAVMKPLDDYGVDSNRVVAVPKPQKEKNIEVESSAESSIHKKDHSIDMTDVSAEFLPRPPPPPFFLANKDTGNLVGPARVTASRIPMKSPDLSSVQVFTVGSLQQYTNSFSEENYIGAGMLGSVYRVTLPDQKILAVKKLDSTACTQQSDDEFLDLVSNISKAKHANIVKLVGYCAEHGQRLLVYEYCRNGTLHDALHTDDEIHHKLTWSVRIRVALGAARALEYLHEACQPPIVHHNFRSANLLLDEELEVRVSDCGLAPLILSPSMSGHLLTTYGSAAPEFDSGSYTHQSDVYSFGVVMLELLTGRKAYDRSRPRGEQYLVRWAVPKLHDIDALSRMVDPSLNGAYTMKSLSRFADIISSCVQVVSLPELQVRQSARPHCPILRRLHRIHACKTSRPRQNDQPQGPPEDQPQGPNAAANVPGDNEGDTLLSVHRDSNLRQFMFALDLGLFDSVQQLEILIRDTFTTLYNLRGWRIPDDLTFVYSSQLFGGDTYTTGQAMALEWQVFRQLIRYMVTDDYIFGRTVPFYRVLLTGMQRERGSVNIRPFDIVSAEQYMLTRMYSPEDGPPPLQHAFSYKLSLPGILGIYECPRDHVVNIPHEDVERGLQCVFCADIGPNINNNIGPNIDNVGFFAGEGGDGPPQGQQQEENTAANVPGVNEGDRLISVDLNSNVWQFLFMLDLTLFGSVQELEILIATTCRCLYNLRGWRIPDDWTIVYSPGLLGGDRYTREQAMELTWPAFCQLIRYVVMDDFFHARLVPFRRVFPSGETRFRGDVNVRPFDIDRAEQYMLARMYVQLDGEPPLPGPPLLHAFSYIFSSPGDQGHTELPRDDVVNNMPLEHVEQNLQAVWCRDMDLLYIQNINVNNIDWPEALEFAGAVGDEAAEFAGAEEEAESVGSSNDNPNPIWHRALLLNMLGVGNFAVSRTIIELEPWKARGWGGIFEKLQETAVKENAKAWIEARPDILDKEIAMRKMEPYFKRCKRELRTCPEARELRQKRPNFVPVIVEKHGRSDIPDIELVKFNVHGELPLGEFVYYIRGRIGWLNVDNIDKPIFVSFKNTEPPAGALMSEVDVENKGEDGFLHVTYSGEGNGPESINHEQEWREKTMPGPDLLLRRGRGLAGKTMRELSQSLIRLHA</sequence>
<evidence type="ECO:0000259" key="20">
    <source>
        <dbReference type="PROSITE" id="PS50011"/>
    </source>
</evidence>
<evidence type="ECO:0000256" key="4">
    <source>
        <dbReference type="ARBA" id="ARBA00007293"/>
    </source>
</evidence>
<dbReference type="Pfam" id="PF07714">
    <property type="entry name" value="PK_Tyr_Ser-Thr"/>
    <property type="match status" value="1"/>
</dbReference>
<comment type="similarity">
    <text evidence="4">Belongs to the ATG8 family.</text>
</comment>
<feature type="signal peptide" evidence="19">
    <location>
        <begin position="1"/>
        <end position="27"/>
    </location>
</feature>
<keyword evidence="13 18" id="KW-0472">Membrane</keyword>
<dbReference type="STRING" id="3750.A0A498IRK6"/>
<dbReference type="SUPFAM" id="SSF52058">
    <property type="entry name" value="L domain-like"/>
    <property type="match status" value="1"/>
</dbReference>
<evidence type="ECO:0000256" key="1">
    <source>
        <dbReference type="ARBA" id="ARBA00003307"/>
    </source>
</evidence>
<evidence type="ECO:0000256" key="12">
    <source>
        <dbReference type="ARBA" id="ARBA00022989"/>
    </source>
</evidence>
<dbReference type="GO" id="GO:0005524">
    <property type="term" value="F:ATP binding"/>
    <property type="evidence" value="ECO:0007669"/>
    <property type="project" value="InterPro"/>
</dbReference>
<evidence type="ECO:0000256" key="16">
    <source>
        <dbReference type="ARBA" id="ARBA00023288"/>
    </source>
</evidence>
<keyword evidence="15" id="KW-0206">Cytoskeleton</keyword>
<feature type="region of interest" description="Disordered" evidence="17">
    <location>
        <begin position="762"/>
        <end position="797"/>
    </location>
</feature>
<dbReference type="InterPro" id="IPR011009">
    <property type="entry name" value="Kinase-like_dom_sf"/>
</dbReference>
<dbReference type="Proteomes" id="UP000290289">
    <property type="component" value="Chromosome 10"/>
</dbReference>
<keyword evidence="15" id="KW-0963">Cytoplasm</keyword>
<dbReference type="FunFam" id="3.30.200.20:FF:000125">
    <property type="entry name" value="Protein STRUBBELIG-RECEPTOR FAMILY 8"/>
    <property type="match status" value="1"/>
</dbReference>
<organism evidence="21 22">
    <name type="scientific">Malus domestica</name>
    <name type="common">Apple</name>
    <name type="synonym">Pyrus malus</name>
    <dbReference type="NCBI Taxonomy" id="3750"/>
    <lineage>
        <taxon>Eukaryota</taxon>
        <taxon>Viridiplantae</taxon>
        <taxon>Streptophyta</taxon>
        <taxon>Embryophyta</taxon>
        <taxon>Tracheophyta</taxon>
        <taxon>Spermatophyta</taxon>
        <taxon>Magnoliopsida</taxon>
        <taxon>eudicotyledons</taxon>
        <taxon>Gunneridae</taxon>
        <taxon>Pentapetalae</taxon>
        <taxon>rosids</taxon>
        <taxon>fabids</taxon>
        <taxon>Rosales</taxon>
        <taxon>Rosaceae</taxon>
        <taxon>Amygdaloideae</taxon>
        <taxon>Maleae</taxon>
        <taxon>Malus</taxon>
    </lineage>
</organism>
<dbReference type="Pfam" id="PF02991">
    <property type="entry name" value="ATG8"/>
    <property type="match status" value="1"/>
</dbReference>
<dbReference type="SUPFAM" id="SSF54236">
    <property type="entry name" value="Ubiquitin-like"/>
    <property type="match status" value="1"/>
</dbReference>
<reference evidence="21 22" key="1">
    <citation type="submission" date="2018-10" db="EMBL/GenBank/DDBJ databases">
        <title>A high-quality apple genome assembly.</title>
        <authorList>
            <person name="Hu J."/>
        </authorList>
    </citation>
    <scope>NUCLEOTIDE SEQUENCE [LARGE SCALE GENOMIC DNA]</scope>
    <source>
        <strain evidence="22">cv. HFTH1</strain>
        <tissue evidence="21">Young leaf</tissue>
    </source>
</reference>
<evidence type="ECO:0000256" key="3">
    <source>
        <dbReference type="ARBA" id="ARBA00004370"/>
    </source>
</evidence>
<dbReference type="GO" id="GO:0016020">
    <property type="term" value="C:membrane"/>
    <property type="evidence" value="ECO:0007669"/>
    <property type="project" value="UniProtKB-SubCell"/>
</dbReference>
<evidence type="ECO:0000256" key="5">
    <source>
        <dbReference type="ARBA" id="ARBA00022614"/>
    </source>
</evidence>
<dbReference type="Gene3D" id="3.10.20.90">
    <property type="entry name" value="Phosphatidylinositol 3-kinase Catalytic Subunit, Chain A, domain 1"/>
    <property type="match status" value="1"/>
</dbReference>
<keyword evidence="5" id="KW-0433">Leucine-rich repeat</keyword>
<evidence type="ECO:0000313" key="21">
    <source>
        <dbReference type="EMBL" id="RXH86098.1"/>
    </source>
</evidence>
<evidence type="ECO:0000256" key="19">
    <source>
        <dbReference type="SAM" id="SignalP"/>
    </source>
</evidence>
<proteinExistence type="inferred from homology"/>
<dbReference type="InterPro" id="IPR046959">
    <property type="entry name" value="PRK1-6/SRF4-like"/>
</dbReference>
<dbReference type="EMBL" id="RDQH01000336">
    <property type="protein sequence ID" value="RXH86098.1"/>
    <property type="molecule type" value="Genomic_DNA"/>
</dbReference>
<evidence type="ECO:0000256" key="11">
    <source>
        <dbReference type="ARBA" id="ARBA00022927"/>
    </source>
</evidence>
<dbReference type="Pfam" id="PF00560">
    <property type="entry name" value="LRR_1"/>
    <property type="match status" value="2"/>
</dbReference>
<keyword evidence="22" id="KW-1185">Reference proteome</keyword>
<dbReference type="Gene3D" id="1.10.510.10">
    <property type="entry name" value="Transferase(Phosphotransferase) domain 1"/>
    <property type="match status" value="1"/>
</dbReference>
<dbReference type="FunFam" id="3.80.10.10:FF:000062">
    <property type="entry name" value="protein STRUBBELIG-RECEPTOR FAMILY 3"/>
    <property type="match status" value="1"/>
</dbReference>
<keyword evidence="8 19" id="KW-0732">Signal</keyword>
<dbReference type="InterPro" id="IPR000719">
    <property type="entry name" value="Prot_kinase_dom"/>
</dbReference>
<keyword evidence="9" id="KW-0677">Repeat</keyword>
<evidence type="ECO:0000256" key="14">
    <source>
        <dbReference type="ARBA" id="ARBA00023170"/>
    </source>
</evidence>
<evidence type="ECO:0000256" key="15">
    <source>
        <dbReference type="ARBA" id="ARBA00023212"/>
    </source>
</evidence>
<dbReference type="InterPro" id="IPR004241">
    <property type="entry name" value="Atg8-like"/>
</dbReference>
<comment type="caution">
    <text evidence="21">The sequence shown here is derived from an EMBL/GenBank/DDBJ whole genome shotgun (WGS) entry which is preliminary data.</text>
</comment>
<evidence type="ECO:0000256" key="17">
    <source>
        <dbReference type="SAM" id="MobiDB-lite"/>
    </source>
</evidence>
<evidence type="ECO:0000256" key="6">
    <source>
        <dbReference type="ARBA" id="ARBA00022692"/>
    </source>
</evidence>
<keyword evidence="7" id="KW-0493">Microtubule</keyword>
<evidence type="ECO:0000256" key="2">
    <source>
        <dbReference type="ARBA" id="ARBA00004245"/>
    </source>
</evidence>
<dbReference type="InterPro" id="IPR001245">
    <property type="entry name" value="Ser-Thr/Tyr_kinase_cat_dom"/>
</dbReference>
<keyword evidence="16" id="KW-0449">Lipoprotein</keyword>
<dbReference type="GO" id="GO:0005874">
    <property type="term" value="C:microtubule"/>
    <property type="evidence" value="ECO:0007669"/>
    <property type="project" value="UniProtKB-KW"/>
</dbReference>
<dbReference type="Gene3D" id="3.80.10.10">
    <property type="entry name" value="Ribonuclease Inhibitor"/>
    <property type="match status" value="1"/>
</dbReference>
<comment type="function">
    <text evidence="1">Ubiquitin-like modifier involved in autophagosomes formation. May mediate the delivery of the autophagosomes to the vacuole via the microtubule cytoskeleton.</text>
</comment>
<dbReference type="InterPro" id="IPR029071">
    <property type="entry name" value="Ubiquitin-like_domsf"/>
</dbReference>
<keyword evidence="6 18" id="KW-0812">Transmembrane</keyword>
<accession>A0A498IRK6</accession>
<keyword evidence="14" id="KW-0675">Receptor</keyword>
<gene>
    <name evidence="21" type="ORF">DVH24_017151</name>
</gene>
<dbReference type="InterPro" id="IPR001611">
    <property type="entry name" value="Leu-rich_rpt"/>
</dbReference>
<evidence type="ECO:0000256" key="10">
    <source>
        <dbReference type="ARBA" id="ARBA00022786"/>
    </source>
</evidence>
<dbReference type="InterPro" id="IPR032675">
    <property type="entry name" value="LRR_dom_sf"/>
</dbReference>
<dbReference type="GO" id="GO:0005776">
    <property type="term" value="C:autophagosome"/>
    <property type="evidence" value="ECO:0007669"/>
    <property type="project" value="UniProtKB-ARBA"/>
</dbReference>
<feature type="chain" id="PRO_5019725529" description="Protein kinase domain-containing protein" evidence="19">
    <location>
        <begin position="28"/>
        <end position="1503"/>
    </location>
</feature>
<dbReference type="GO" id="GO:0015031">
    <property type="term" value="P:protein transport"/>
    <property type="evidence" value="ECO:0007669"/>
    <property type="project" value="UniProtKB-KW"/>
</dbReference>
<keyword evidence="11" id="KW-0653">Protein transport</keyword>
<evidence type="ECO:0000313" key="22">
    <source>
        <dbReference type="Proteomes" id="UP000290289"/>
    </source>
</evidence>
<name>A0A498IRK6_MALDO</name>
<dbReference type="GO" id="GO:0004672">
    <property type="term" value="F:protein kinase activity"/>
    <property type="evidence" value="ECO:0007669"/>
    <property type="project" value="InterPro"/>
</dbReference>
<evidence type="ECO:0000256" key="8">
    <source>
        <dbReference type="ARBA" id="ARBA00022729"/>
    </source>
</evidence>
<keyword evidence="10" id="KW-0833">Ubl conjugation pathway</keyword>
<evidence type="ECO:0000256" key="13">
    <source>
        <dbReference type="ARBA" id="ARBA00023136"/>
    </source>
</evidence>
<feature type="transmembrane region" description="Helical" evidence="18">
    <location>
        <begin position="299"/>
        <end position="321"/>
    </location>
</feature>
<keyword evidence="11" id="KW-0813">Transport</keyword>
<protein>
    <recommendedName>
        <fullName evidence="20">Protein kinase domain-containing protein</fullName>
    </recommendedName>
</protein>
<dbReference type="PANTHER" id="PTHR48007:SF22">
    <property type="entry name" value="PROTEIN STRUBBELIG-RECEPTOR FAMILY 3-LIKE ISOFORM X1"/>
    <property type="match status" value="1"/>
</dbReference>
<dbReference type="PROSITE" id="PS50011">
    <property type="entry name" value="PROTEIN_KINASE_DOM"/>
    <property type="match status" value="1"/>
</dbReference>